<proteinExistence type="predicted"/>
<protein>
    <submittedName>
        <fullName evidence="2">Ketopantoate reductase</fullName>
    </submittedName>
</protein>
<dbReference type="InterPro" id="IPR036291">
    <property type="entry name" value="NAD(P)-bd_dom_sf"/>
</dbReference>
<name>A0A291TDI3_9FIRM</name>
<dbReference type="SUPFAM" id="SSF51735">
    <property type="entry name" value="NAD(P)-binding Rossmann-fold domains"/>
    <property type="match status" value="1"/>
</dbReference>
<dbReference type="Gene3D" id="3.40.50.720">
    <property type="entry name" value="NAD(P)-binding Rossmann-like Domain"/>
    <property type="match status" value="1"/>
</dbReference>
<dbReference type="Pfam" id="PF02558">
    <property type="entry name" value="ApbA"/>
    <property type="match status" value="1"/>
</dbReference>
<gene>
    <name evidence="2" type="ORF">CRH10_13580</name>
</gene>
<dbReference type="EMBL" id="CP023819">
    <property type="protein sequence ID" value="ATL91243.1"/>
    <property type="molecule type" value="Genomic_DNA"/>
</dbReference>
<evidence type="ECO:0000259" key="1">
    <source>
        <dbReference type="Pfam" id="PF02558"/>
    </source>
</evidence>
<dbReference type="InterPro" id="IPR013332">
    <property type="entry name" value="KPR_N"/>
</dbReference>
<feature type="domain" description="Ketopantoate reductase N-terminal" evidence="1">
    <location>
        <begin position="18"/>
        <end position="107"/>
    </location>
</feature>
<dbReference type="Proteomes" id="UP000223709">
    <property type="component" value="Chromosome"/>
</dbReference>
<sequence>MFLAGLIMQNRRYLVMRILVYGAGVQGCQLAHSLAQNKKNVVTLLARGEWKEVIDQKGLTIRHMLQRKTTVDRMQTTDVLAPEDVYDLVFVTVQAGQLADVLPILKANRSQYFIFVGNDPYAQEMLQAMQRPVDKIAFGFQNNAGRREHDRLVSVHMGIGMTVGGATAPLSGAFRLRLQAAFEGTHYKLTYYSDMDEWLKSHIAFILPCAYACYAVDGELSRTTVEQRRMIVDAAWECCEMLKAAGVPVNDAENTDRYREGTKQRKKTERMVYWMAQTVVGKWCISDHAMRAVSEMQYLDEAFAALRATTLVEMTAWDELRRSLPRKK</sequence>
<evidence type="ECO:0000313" key="3">
    <source>
        <dbReference type="Proteomes" id="UP000223709"/>
    </source>
</evidence>
<evidence type="ECO:0000313" key="2">
    <source>
        <dbReference type="EMBL" id="ATL91243.1"/>
    </source>
</evidence>
<accession>A0A291TDI3</accession>
<reference evidence="2 3" key="1">
    <citation type="submission" date="2017-10" db="EMBL/GenBank/DDBJ databases">
        <title>Complete Genome Sequence of Faecalibacterium prausnitzii isolated from the gut of healthy adult Indian.</title>
        <authorList>
            <person name="Bag S."/>
            <person name="Ghosh T.S."/>
            <person name="Das B."/>
        </authorList>
    </citation>
    <scope>NUCLEOTIDE SEQUENCE [LARGE SCALE GENOMIC DNA]</scope>
    <source>
        <strain evidence="2 3">Indica</strain>
    </source>
</reference>
<organism evidence="2 3">
    <name type="scientific">Faecalibacterium prausnitzii</name>
    <dbReference type="NCBI Taxonomy" id="853"/>
    <lineage>
        <taxon>Bacteria</taxon>
        <taxon>Bacillati</taxon>
        <taxon>Bacillota</taxon>
        <taxon>Clostridia</taxon>
        <taxon>Eubacteriales</taxon>
        <taxon>Oscillospiraceae</taxon>
        <taxon>Faecalibacterium</taxon>
    </lineage>
</organism>
<dbReference type="AlphaFoldDB" id="A0A291TDI3"/>